<feature type="transmembrane region" description="Helical" evidence="2">
    <location>
        <begin position="121"/>
        <end position="141"/>
    </location>
</feature>
<organism evidence="3 4">
    <name type="scientific">Fonsecaea erecta</name>
    <dbReference type="NCBI Taxonomy" id="1367422"/>
    <lineage>
        <taxon>Eukaryota</taxon>
        <taxon>Fungi</taxon>
        <taxon>Dikarya</taxon>
        <taxon>Ascomycota</taxon>
        <taxon>Pezizomycotina</taxon>
        <taxon>Eurotiomycetes</taxon>
        <taxon>Chaetothyriomycetidae</taxon>
        <taxon>Chaetothyriales</taxon>
        <taxon>Herpotrichiellaceae</taxon>
        <taxon>Fonsecaea</taxon>
    </lineage>
</organism>
<dbReference type="GeneID" id="30006566"/>
<accession>A0A178ZTS3</accession>
<dbReference type="Proteomes" id="UP000078343">
    <property type="component" value="Unassembled WGS sequence"/>
</dbReference>
<comment type="caution">
    <text evidence="3">The sequence shown here is derived from an EMBL/GenBank/DDBJ whole genome shotgun (WGS) entry which is preliminary data.</text>
</comment>
<dbReference type="RefSeq" id="XP_018696536.1">
    <property type="nucleotide sequence ID" value="XM_018833912.1"/>
</dbReference>
<evidence type="ECO:0000256" key="2">
    <source>
        <dbReference type="SAM" id="Phobius"/>
    </source>
</evidence>
<evidence type="ECO:0000313" key="4">
    <source>
        <dbReference type="Proteomes" id="UP000078343"/>
    </source>
</evidence>
<protein>
    <submittedName>
        <fullName evidence="3">Uncharacterized protein</fullName>
    </submittedName>
</protein>
<evidence type="ECO:0000256" key="1">
    <source>
        <dbReference type="SAM" id="MobiDB-lite"/>
    </source>
</evidence>
<dbReference type="AlphaFoldDB" id="A0A178ZTS3"/>
<feature type="compositionally biased region" description="Acidic residues" evidence="1">
    <location>
        <begin position="549"/>
        <end position="561"/>
    </location>
</feature>
<keyword evidence="2" id="KW-1133">Transmembrane helix</keyword>
<feature type="compositionally biased region" description="Polar residues" evidence="1">
    <location>
        <begin position="228"/>
        <end position="242"/>
    </location>
</feature>
<dbReference type="EMBL" id="LVYI01000002">
    <property type="protein sequence ID" value="OAP63169.1"/>
    <property type="molecule type" value="Genomic_DNA"/>
</dbReference>
<keyword evidence="2" id="KW-0812">Transmembrane</keyword>
<name>A0A178ZTS3_9EURO</name>
<feature type="transmembrane region" description="Helical" evidence="2">
    <location>
        <begin position="302"/>
        <end position="322"/>
    </location>
</feature>
<proteinExistence type="predicted"/>
<keyword evidence="2" id="KW-0472">Membrane</keyword>
<keyword evidence="4" id="KW-1185">Reference proteome</keyword>
<reference evidence="3 4" key="1">
    <citation type="submission" date="2016-04" db="EMBL/GenBank/DDBJ databases">
        <title>Draft genome of Fonsecaea erecta CBS 125763.</title>
        <authorList>
            <person name="Weiss V.A."/>
            <person name="Vicente V.A."/>
            <person name="Raittz R.T."/>
            <person name="Moreno L.F."/>
            <person name="De Souza E.M."/>
            <person name="Pedrosa F.O."/>
            <person name="Steffens M.B."/>
            <person name="Faoro H."/>
            <person name="Tadra-Sfeir M.Z."/>
            <person name="Najafzadeh M.J."/>
            <person name="Felipe M.S."/>
            <person name="Teixeira M."/>
            <person name="Sun J."/>
            <person name="Xi L."/>
            <person name="Gomes R."/>
            <person name="De Azevedo C.M."/>
            <person name="Salgado C.G."/>
            <person name="Da Silva M.B."/>
            <person name="Nascimento M.F."/>
            <person name="Queiroz-Telles F."/>
            <person name="Attili D.S."/>
            <person name="Gorbushina A."/>
        </authorList>
    </citation>
    <scope>NUCLEOTIDE SEQUENCE [LARGE SCALE GENOMIC DNA]</scope>
    <source>
        <strain evidence="3 4">CBS 125763</strain>
    </source>
</reference>
<feature type="region of interest" description="Disordered" evidence="1">
    <location>
        <begin position="367"/>
        <end position="386"/>
    </location>
</feature>
<feature type="compositionally biased region" description="Polar residues" evidence="1">
    <location>
        <begin position="530"/>
        <end position="541"/>
    </location>
</feature>
<gene>
    <name evidence="3" type="ORF">AYL99_02396</name>
</gene>
<evidence type="ECO:0000313" key="3">
    <source>
        <dbReference type="EMBL" id="OAP63169.1"/>
    </source>
</evidence>
<dbReference type="OrthoDB" id="5422688at2759"/>
<feature type="compositionally biased region" description="Low complexity" evidence="1">
    <location>
        <begin position="495"/>
        <end position="514"/>
    </location>
</feature>
<feature type="region of interest" description="Disordered" evidence="1">
    <location>
        <begin position="219"/>
        <end position="257"/>
    </location>
</feature>
<feature type="transmembrane region" description="Helical" evidence="2">
    <location>
        <begin position="147"/>
        <end position="166"/>
    </location>
</feature>
<feature type="compositionally biased region" description="Low complexity" evidence="1">
    <location>
        <begin position="605"/>
        <end position="617"/>
    </location>
</feature>
<feature type="region of interest" description="Disordered" evidence="1">
    <location>
        <begin position="487"/>
        <end position="634"/>
    </location>
</feature>
<sequence>MAAASTTSWAPWKVLLKWEPFHIDALGLVTLLGAEEVDAAVGRLVSSAYLEYFPLLGAYVIAGNRFIEKAAGFNLYNISQGIHTTDLAAWLTRWMLSQEFEATRNFVEWTVTEPRSRKGQIAFSLAISFVFNGFLVAGTILSKDWYGFANAIAMIVSIGVRAYVIGQQRIGFDAMIDKVVKAGSLQGHNYKTQWKPEKKQETKSGLRYRGAASVLEEAQSNGSNSSSPLNGQKQLSLQTGRPTRSDPKAFDEQPDGWTGTPTKVLIIQSDSKPVTFWMPNELLVAPSVFIEGPVILNPKKYFIMRCIGWLVFAVHIVAIGMADLASQMYTVVLMVLPTILLISKVGCDDSEWLTNFQGWVRRKLHGGEKQEDHQPDHHHDDAEKSVKPTDFRKVRHCYVGSRLRADIYEWPESYDFHEEGDGKDKKWVSGRKEGQERSKKRQDLYAWLALTPEEEASMDKWDLFPHTRQGNTSWLQTYKIKRDMLKGDKRNSKGPQQPLDTDIPPTTPVVTSDSPQEDRAARPFPKPRRTATNGFLAQGASSAFPAISDQEEQIQADEDAQTDVAQMQTVGDTAAQPADSDVATAGRPHVTIQLPGTPPPSGRNAAAAADVVAGSGALTQSPTTNDSPREERPT</sequence>